<dbReference type="EMBL" id="AZEH01000039">
    <property type="protein sequence ID" value="KRL04436.1"/>
    <property type="molecule type" value="Genomic_DNA"/>
</dbReference>
<dbReference type="RefSeq" id="WP_057896404.1">
    <property type="nucleotide sequence ID" value="NZ_AZEH01000039.1"/>
</dbReference>
<dbReference type="GO" id="GO:0000287">
    <property type="term" value="F:magnesium ion binding"/>
    <property type="evidence" value="ECO:0007669"/>
    <property type="project" value="TreeGrafter"/>
</dbReference>
<gene>
    <name evidence="1" type="ORF">FD46_GL001565</name>
</gene>
<accession>A0A0R1MEW1</accession>
<dbReference type="InterPro" id="IPR006379">
    <property type="entry name" value="HAD-SF_hydro_IIB"/>
</dbReference>
<dbReference type="GO" id="GO:0005829">
    <property type="term" value="C:cytosol"/>
    <property type="evidence" value="ECO:0007669"/>
    <property type="project" value="TreeGrafter"/>
</dbReference>
<dbReference type="GO" id="GO:0016791">
    <property type="term" value="F:phosphatase activity"/>
    <property type="evidence" value="ECO:0007669"/>
    <property type="project" value="UniProtKB-ARBA"/>
</dbReference>
<sequence>MIKHIFLDMDNTLLNSAGNLSTGNISTIRNCGVPVTLVTARPPMAMRTVIEQLELTDEQVAFNGGLIFKARGARYQKIFSKGIAFEKAAYILKTVQKKFPKTSANWFTIKDWYIGRRSSEIEREAAITHLNPRLMPLEQLEQLKEDMLYKIMLISPTNTETDVILNYLSGLHIQGVSITRSNSNYLELTNDCISKRNGIAHIQKNNRLAKSELAAFGDGENDIEMFKVVGTAVAMKNAAEMVKNYADFVTLSNDEDGVGYGIKKILMSEELSFHSGLQG</sequence>
<dbReference type="NCBIfam" id="TIGR01484">
    <property type="entry name" value="HAD-SF-IIB"/>
    <property type="match status" value="1"/>
</dbReference>
<dbReference type="PATRIC" id="fig|1423777.3.peg.1616"/>
<dbReference type="SFLD" id="SFLDG01140">
    <property type="entry name" value="C2.B:_Phosphomannomutase_and_P"/>
    <property type="match status" value="1"/>
</dbReference>
<keyword evidence="2" id="KW-1185">Reference proteome</keyword>
<dbReference type="InterPro" id="IPR000150">
    <property type="entry name" value="Cof"/>
</dbReference>
<dbReference type="PANTHER" id="PTHR10000">
    <property type="entry name" value="PHOSPHOSERINE PHOSPHATASE"/>
    <property type="match status" value="1"/>
</dbReference>
<dbReference type="CDD" id="cd07516">
    <property type="entry name" value="HAD_Pase"/>
    <property type="match status" value="1"/>
</dbReference>
<dbReference type="InterPro" id="IPR036412">
    <property type="entry name" value="HAD-like_sf"/>
</dbReference>
<dbReference type="NCBIfam" id="TIGR00099">
    <property type="entry name" value="Cof-subfamily"/>
    <property type="match status" value="1"/>
</dbReference>
<dbReference type="InterPro" id="IPR023214">
    <property type="entry name" value="HAD_sf"/>
</dbReference>
<organism evidence="1 2">
    <name type="scientific">Liquorilactobacillus oeni DSM 19972</name>
    <dbReference type="NCBI Taxonomy" id="1423777"/>
    <lineage>
        <taxon>Bacteria</taxon>
        <taxon>Bacillati</taxon>
        <taxon>Bacillota</taxon>
        <taxon>Bacilli</taxon>
        <taxon>Lactobacillales</taxon>
        <taxon>Lactobacillaceae</taxon>
        <taxon>Liquorilactobacillus</taxon>
    </lineage>
</organism>
<dbReference type="Pfam" id="PF08282">
    <property type="entry name" value="Hydrolase_3"/>
    <property type="match status" value="1"/>
</dbReference>
<protein>
    <recommendedName>
        <fullName evidence="3">HAD superfamily hydrolase</fullName>
    </recommendedName>
</protein>
<dbReference type="SUPFAM" id="SSF56784">
    <property type="entry name" value="HAD-like"/>
    <property type="match status" value="1"/>
</dbReference>
<dbReference type="OrthoDB" id="9790031at2"/>
<comment type="caution">
    <text evidence="1">The sequence shown here is derived from an EMBL/GenBank/DDBJ whole genome shotgun (WGS) entry which is preliminary data.</text>
</comment>
<dbReference type="SFLD" id="SFLDS00003">
    <property type="entry name" value="Haloacid_Dehalogenase"/>
    <property type="match status" value="1"/>
</dbReference>
<dbReference type="STRING" id="1423777.FD46_GL001565"/>
<evidence type="ECO:0008006" key="3">
    <source>
        <dbReference type="Google" id="ProtNLM"/>
    </source>
</evidence>
<dbReference type="Gene3D" id="3.30.1240.10">
    <property type="match status" value="1"/>
</dbReference>
<dbReference type="AlphaFoldDB" id="A0A0R1MEW1"/>
<evidence type="ECO:0000313" key="2">
    <source>
        <dbReference type="Proteomes" id="UP000051686"/>
    </source>
</evidence>
<reference evidence="1 2" key="1">
    <citation type="journal article" date="2015" name="Genome Announc.">
        <title>Expanding the biotechnology potential of lactobacilli through comparative genomics of 213 strains and associated genera.</title>
        <authorList>
            <person name="Sun Z."/>
            <person name="Harris H.M."/>
            <person name="McCann A."/>
            <person name="Guo C."/>
            <person name="Argimon S."/>
            <person name="Zhang W."/>
            <person name="Yang X."/>
            <person name="Jeffery I.B."/>
            <person name="Cooney J.C."/>
            <person name="Kagawa T.F."/>
            <person name="Liu W."/>
            <person name="Song Y."/>
            <person name="Salvetti E."/>
            <person name="Wrobel A."/>
            <person name="Rasinkangas P."/>
            <person name="Parkhill J."/>
            <person name="Rea M.C."/>
            <person name="O'Sullivan O."/>
            <person name="Ritari J."/>
            <person name="Douillard F.P."/>
            <person name="Paul Ross R."/>
            <person name="Yang R."/>
            <person name="Briner A.E."/>
            <person name="Felis G.E."/>
            <person name="de Vos W.M."/>
            <person name="Barrangou R."/>
            <person name="Klaenhammer T.R."/>
            <person name="Caufield P.W."/>
            <person name="Cui Y."/>
            <person name="Zhang H."/>
            <person name="O'Toole P.W."/>
        </authorList>
    </citation>
    <scope>NUCLEOTIDE SEQUENCE [LARGE SCALE GENOMIC DNA]</scope>
    <source>
        <strain evidence="1 2">DSM 19972</strain>
    </source>
</reference>
<dbReference type="PANTHER" id="PTHR10000:SF8">
    <property type="entry name" value="HAD SUPERFAMILY HYDROLASE-LIKE, TYPE 3"/>
    <property type="match status" value="1"/>
</dbReference>
<proteinExistence type="predicted"/>
<dbReference type="Gene3D" id="3.40.50.1000">
    <property type="entry name" value="HAD superfamily/HAD-like"/>
    <property type="match status" value="1"/>
</dbReference>
<name>A0A0R1MEW1_9LACO</name>
<dbReference type="Proteomes" id="UP000051686">
    <property type="component" value="Unassembled WGS sequence"/>
</dbReference>
<evidence type="ECO:0000313" key="1">
    <source>
        <dbReference type="EMBL" id="KRL04436.1"/>
    </source>
</evidence>